<reference evidence="13 14" key="1">
    <citation type="journal article" date="2023" name="Commun. Biol.">
        <title>Genome analysis of Parmales, the sister group of diatoms, reveals the evolutionary specialization of diatoms from phago-mixotrophs to photoautotrophs.</title>
        <authorList>
            <person name="Ban H."/>
            <person name="Sato S."/>
            <person name="Yoshikawa S."/>
            <person name="Yamada K."/>
            <person name="Nakamura Y."/>
            <person name="Ichinomiya M."/>
            <person name="Sato N."/>
            <person name="Blanc-Mathieu R."/>
            <person name="Endo H."/>
            <person name="Kuwata A."/>
            <person name="Ogata H."/>
        </authorList>
    </citation>
    <scope>NUCLEOTIDE SEQUENCE [LARGE SCALE GENOMIC DNA]</scope>
</reference>
<evidence type="ECO:0000256" key="5">
    <source>
        <dbReference type="ARBA" id="ARBA00023203"/>
    </source>
</evidence>
<feature type="repeat" description="ANK" evidence="6">
    <location>
        <begin position="1551"/>
        <end position="1583"/>
    </location>
</feature>
<keyword evidence="3 7" id="KW-0518">Myosin</keyword>
<dbReference type="SUPFAM" id="SSF50729">
    <property type="entry name" value="PH domain-like"/>
    <property type="match status" value="1"/>
</dbReference>
<dbReference type="EMBL" id="BRYB01003576">
    <property type="protein sequence ID" value="GMI38972.1"/>
    <property type="molecule type" value="Genomic_DNA"/>
</dbReference>
<dbReference type="Gene3D" id="1.20.120.720">
    <property type="entry name" value="Myosin VI head, motor domain, U50 subdomain"/>
    <property type="match status" value="1"/>
</dbReference>
<dbReference type="Pfam" id="PF14186">
    <property type="entry name" value="Aida_C2"/>
    <property type="match status" value="1"/>
</dbReference>
<evidence type="ECO:0000256" key="7">
    <source>
        <dbReference type="PROSITE-ProRule" id="PRU00782"/>
    </source>
</evidence>
<dbReference type="Pfam" id="PF00063">
    <property type="entry name" value="Myosin_head"/>
    <property type="match status" value="1"/>
</dbReference>
<feature type="non-terminal residue" evidence="13">
    <location>
        <position position="1835"/>
    </location>
</feature>
<gene>
    <name evidence="13" type="ORF">TeGR_g6457</name>
</gene>
<dbReference type="SMART" id="SM00242">
    <property type="entry name" value="MYSc"/>
    <property type="match status" value="1"/>
</dbReference>
<feature type="region of interest" description="Disordered" evidence="9">
    <location>
        <begin position="144"/>
        <end position="169"/>
    </location>
</feature>
<feature type="coiled-coil region" evidence="8">
    <location>
        <begin position="975"/>
        <end position="1002"/>
    </location>
</feature>
<evidence type="ECO:0000313" key="14">
    <source>
        <dbReference type="Proteomes" id="UP001165060"/>
    </source>
</evidence>
<keyword evidence="14" id="KW-1185">Reference proteome</keyword>
<dbReference type="PROSITE" id="PS51456">
    <property type="entry name" value="MYOSIN_MOTOR"/>
    <property type="match status" value="1"/>
</dbReference>
<dbReference type="Gene3D" id="2.60.40.150">
    <property type="entry name" value="C2 domain"/>
    <property type="match status" value="1"/>
</dbReference>
<evidence type="ECO:0000256" key="2">
    <source>
        <dbReference type="ARBA" id="ARBA00022840"/>
    </source>
</evidence>
<keyword evidence="5 7" id="KW-0009">Actin-binding</keyword>
<dbReference type="InterPro" id="IPR036961">
    <property type="entry name" value="Kinesin_motor_dom_sf"/>
</dbReference>
<evidence type="ECO:0000256" key="4">
    <source>
        <dbReference type="ARBA" id="ARBA00023175"/>
    </source>
</evidence>
<dbReference type="SMART" id="SM00015">
    <property type="entry name" value="IQ"/>
    <property type="match status" value="12"/>
</dbReference>
<feature type="region of interest" description="Disordered" evidence="9">
    <location>
        <begin position="1792"/>
        <end position="1835"/>
    </location>
</feature>
<evidence type="ECO:0000256" key="1">
    <source>
        <dbReference type="ARBA" id="ARBA00022741"/>
    </source>
</evidence>
<dbReference type="PANTHER" id="PTHR13140">
    <property type="entry name" value="MYOSIN"/>
    <property type="match status" value="1"/>
</dbReference>
<dbReference type="SMART" id="SM00233">
    <property type="entry name" value="PH"/>
    <property type="match status" value="1"/>
</dbReference>
<dbReference type="Pfam" id="PF00169">
    <property type="entry name" value="PH"/>
    <property type="match status" value="1"/>
</dbReference>
<feature type="compositionally biased region" description="Polar residues" evidence="9">
    <location>
        <begin position="11"/>
        <end position="22"/>
    </location>
</feature>
<protein>
    <submittedName>
        <fullName evidence="13">Uncharacterized protein</fullName>
    </submittedName>
</protein>
<dbReference type="Gene3D" id="1.10.10.820">
    <property type="match status" value="1"/>
</dbReference>
<feature type="region of interest" description="Disordered" evidence="9">
    <location>
        <begin position="1"/>
        <end position="26"/>
    </location>
</feature>
<keyword evidence="1 7" id="KW-0547">Nucleotide-binding</keyword>
<dbReference type="SMART" id="SM00248">
    <property type="entry name" value="ANK"/>
    <property type="match status" value="4"/>
</dbReference>
<organism evidence="13 14">
    <name type="scientific">Tetraparma gracilis</name>
    <dbReference type="NCBI Taxonomy" id="2962635"/>
    <lineage>
        <taxon>Eukaryota</taxon>
        <taxon>Sar</taxon>
        <taxon>Stramenopiles</taxon>
        <taxon>Ochrophyta</taxon>
        <taxon>Bolidophyceae</taxon>
        <taxon>Parmales</taxon>
        <taxon>Triparmaceae</taxon>
        <taxon>Tetraparma</taxon>
    </lineage>
</organism>
<evidence type="ECO:0000256" key="9">
    <source>
        <dbReference type="SAM" id="MobiDB-lite"/>
    </source>
</evidence>
<dbReference type="InterPro" id="IPR001609">
    <property type="entry name" value="Myosin_head_motor_dom-like"/>
</dbReference>
<dbReference type="PROSITE" id="PS50096">
    <property type="entry name" value="IQ"/>
    <property type="match status" value="3"/>
</dbReference>
<accession>A0ABQ6N2L1</accession>
<comment type="similarity">
    <text evidence="7">Belongs to the TRAFAC class myosin-kinesin ATPase superfamily. Myosin family.</text>
</comment>
<dbReference type="Gene3D" id="1.20.58.530">
    <property type="match status" value="1"/>
</dbReference>
<dbReference type="Gene3D" id="3.40.850.10">
    <property type="entry name" value="Kinesin motor domain"/>
    <property type="match status" value="1"/>
</dbReference>
<dbReference type="PROSITE" id="PS50088">
    <property type="entry name" value="ANK_REPEAT"/>
    <property type="match status" value="1"/>
</dbReference>
<dbReference type="Proteomes" id="UP001165060">
    <property type="component" value="Unassembled WGS sequence"/>
</dbReference>
<feature type="region of interest" description="Disordered" evidence="9">
    <location>
        <begin position="658"/>
        <end position="683"/>
    </location>
</feature>
<keyword evidence="2 7" id="KW-0067">ATP-binding</keyword>
<dbReference type="PROSITE" id="PS51911">
    <property type="entry name" value="C2_AIDA"/>
    <property type="match status" value="1"/>
</dbReference>
<feature type="binding site" evidence="7">
    <location>
        <begin position="206"/>
        <end position="213"/>
    </location>
    <ligand>
        <name>ATP</name>
        <dbReference type="ChEBI" id="CHEBI:30616"/>
    </ligand>
</feature>
<dbReference type="SUPFAM" id="SSF48403">
    <property type="entry name" value="Ankyrin repeat"/>
    <property type="match status" value="1"/>
</dbReference>
<dbReference type="InterPro" id="IPR025939">
    <property type="entry name" value="Aida_C"/>
</dbReference>
<dbReference type="InterPro" id="IPR011993">
    <property type="entry name" value="PH-like_dom_sf"/>
</dbReference>
<dbReference type="InterPro" id="IPR035892">
    <property type="entry name" value="C2_domain_sf"/>
</dbReference>
<proteinExistence type="inferred from homology"/>
<dbReference type="SUPFAM" id="SSF52540">
    <property type="entry name" value="P-loop containing nucleoside triphosphate hydrolases"/>
    <property type="match status" value="1"/>
</dbReference>
<evidence type="ECO:0000256" key="6">
    <source>
        <dbReference type="PROSITE-ProRule" id="PRU00023"/>
    </source>
</evidence>
<evidence type="ECO:0000313" key="13">
    <source>
        <dbReference type="EMBL" id="GMI38972.1"/>
    </source>
</evidence>
<evidence type="ECO:0000259" key="11">
    <source>
        <dbReference type="PROSITE" id="PS51456"/>
    </source>
</evidence>
<dbReference type="InterPro" id="IPR027417">
    <property type="entry name" value="P-loop_NTPase"/>
</dbReference>
<dbReference type="PRINTS" id="PR00193">
    <property type="entry name" value="MYOSINHEAVY"/>
</dbReference>
<dbReference type="InterPro" id="IPR002110">
    <property type="entry name" value="Ankyrin_rpt"/>
</dbReference>
<evidence type="ECO:0000259" key="10">
    <source>
        <dbReference type="PROSITE" id="PS50003"/>
    </source>
</evidence>
<feature type="domain" description="C2 Aida-type" evidence="12">
    <location>
        <begin position="1617"/>
        <end position="1767"/>
    </location>
</feature>
<dbReference type="InterPro" id="IPR036770">
    <property type="entry name" value="Ankyrin_rpt-contain_sf"/>
</dbReference>
<comment type="caution">
    <text evidence="13">The sequence shown here is derived from an EMBL/GenBank/DDBJ whole genome shotgun (WGS) entry which is preliminary data.</text>
</comment>
<dbReference type="Gene3D" id="1.20.5.4820">
    <property type="match status" value="1"/>
</dbReference>
<dbReference type="InterPro" id="IPR000048">
    <property type="entry name" value="IQ_motif_EF-hand-BS"/>
</dbReference>
<sequence length="1835" mass="205499">MSADPAEPPTSRMSALSTSDTPEASRDTLANLDDASAEQLSFVWVPDEKAVWRKAPVISNTLTTVTVDSVAGPDPLTLPMTGVHVHDPSHELDLDDISRLNNLHEAPLLHVLKRRFEANKIYTYCGHVLISINPYQVFPGLYDLESSAPPEDPSAPPAPPSLGKQDSVADASAPHVYEIARVAFSEMCTSASHSLPVHNQSVVVSGESGAGKTEASKHVMRYLLNASQTSDSDKEKGERIQRRLLESNVVLEAFGNAKTVRNDNSSRFGKYIKMKYSTERTVVGAETSTFLLEKSRLIHVDEGERNYHIFYQLCAGHGLPPQGFKLLSQGNTFKVNDGTDDKEEFAETKKALDTMGICEDDQSALFSALLALLQLGNSESVMGDDEKAAITFPTAETAPSADDPPPAPPSLDSISSLLGVDPALLKNAIVIRMQTSGRGSTTAIPLTPEQSLNNINALIKYTYGAIFKWLVSRINSAHAIDSSLTTTFIGILDIFGFEIMRTNSFEQLCINFANEMLQRQFNHQVFVLEKVRYEEEGLTTDTISFQSNQPVIDLISKKPHGLFIMLEEHGMMNRKPDNNALLTNYHKNHEKHENYAKPRFAGDNFVVKHFAGDVTYCIQSFIEKNNDSLNEQLLQLMGQSSVPFLKGVFELAAAAPANQPPAAPNKARSRASTSAGGPSGMAQKKTVSSIFRVGLEQLVDELQKTNPHYIKCIKPNAVKLPGGFSNSMVCEQLRYSGTLEVVRIRRQGYPVRLHFRQFAKKFEILRYGQKVMEDREACAYVGERYLDSDKYQVGKTKIFLRDGVLEELDFCIKMFYFTMCARIQNRFRGNKARKEYKAEKKRITMLQALARMSARKRELKVKNDNIRMMQRLVRGKIGRKMFQVRKAVIIQERKEKAGSEAIQKMLRGKLAKKKVAAIKQTNKENACAVQVQARIRMFAKRWAYKKQKAVTCIAKYSRMQKERKEFEKVKDANLLLQGQARVRAAKRELAEKKQAKKEDDAAVVMGSLIRMRNDRARFKKERIAIIALQCSARCMKARSTLFSEKTKARLARQALEKKSATIMQGGWKIRRAIDEKWRRRDARDFRMAAFMQAGVRRWRKRVEFKKYRSGVIVLQNGLRVKQSKAELGRRLAERDRKMATLLQTRQRANVAKREFERDKSCILKVQTLHRMRAEKKEYGMAQDATLLLQKRIRVKNATNTYKKAREDVTSAQSLVRMALAKKEYRKNIKLTKALQRAVKILLRNIRLQDALLRIHGVAKKGKVDELVMMLDEYREFDLRHIRNRYDSGKSLLHTATISNSVEVVALLCSDPDDVFQTDMHGNTPFHIAAKHSSASVMKFFTDTALNSVFTVGGGGEGGDARSRTESGDSGGGRGSAKSRFTESEEIRSGVVKLKTWRGWVSHYAVLRQDSLEYFRRKGDMEALKYIHLKDATAHRATDRYAFEIYSDELLDAKNKDGKIMFQCDSEQELQLWLLDLRRSDASSGSGTNKSHTRSFMDLKKREMICSAKNGRGETALHIICQAAMKTGSLSIEIALWLCESGGDELNLQNVDGQTPLHLAIMHKNIDMAAALVRKGGNMQIKNGEGKTPLDLIENPMDVQKVCMVANIAASMRNPLLPEPKDKIRDCTYMTLLVEKVALHGAQGLECPFVRVSVYNKDRKLVESAQDVAKFAHRNETCVWYAQDVHLQVPVDNLPEGSFVLLELCDVKAGKKVTGEVVCWSFMRLKDQEIDTSSHSIECFEPPVKLHLGEGIGGKKKPSDELVTATCGGFIGVDVHLTSRREEAIMNKTIAKQRRSVLPQRGSSAGRGPAPMGPIGKRLSAIGGGPAGGRGAPPKG</sequence>
<feature type="region of interest" description="Disordered" evidence="9">
    <location>
        <begin position="1354"/>
        <end position="1380"/>
    </location>
</feature>
<evidence type="ECO:0000259" key="12">
    <source>
        <dbReference type="PROSITE" id="PS51911"/>
    </source>
</evidence>
<feature type="domain" description="PH" evidence="10">
    <location>
        <begin position="1384"/>
        <end position="1481"/>
    </location>
</feature>
<feature type="compositionally biased region" description="Gly residues" evidence="9">
    <location>
        <begin position="1821"/>
        <end position="1835"/>
    </location>
</feature>
<dbReference type="InterPro" id="IPR001849">
    <property type="entry name" value="PH_domain"/>
</dbReference>
<dbReference type="CDD" id="cd00821">
    <property type="entry name" value="PH"/>
    <property type="match status" value="1"/>
</dbReference>
<feature type="compositionally biased region" description="Pro residues" evidence="9">
    <location>
        <begin position="150"/>
        <end position="160"/>
    </location>
</feature>
<keyword evidence="8" id="KW-0175">Coiled coil</keyword>
<feature type="coiled-coil region" evidence="8">
    <location>
        <begin position="1187"/>
        <end position="1214"/>
    </location>
</feature>
<dbReference type="Gene3D" id="1.25.40.20">
    <property type="entry name" value="Ankyrin repeat-containing domain"/>
    <property type="match status" value="2"/>
</dbReference>
<evidence type="ECO:0000256" key="8">
    <source>
        <dbReference type="SAM" id="Coils"/>
    </source>
</evidence>
<keyword evidence="6" id="KW-0040">ANK repeat</keyword>
<feature type="region of interest" description="Actin-binding" evidence="7">
    <location>
        <begin position="695"/>
        <end position="717"/>
    </location>
</feature>
<evidence type="ECO:0000256" key="3">
    <source>
        <dbReference type="ARBA" id="ARBA00023123"/>
    </source>
</evidence>
<feature type="domain" description="Myosin motor" evidence="11">
    <location>
        <begin position="92"/>
        <end position="813"/>
    </location>
</feature>
<dbReference type="PANTHER" id="PTHR13140:SF845">
    <property type="entry name" value="MYOSIN-LIKE PROTEIN"/>
    <property type="match status" value="1"/>
</dbReference>
<dbReference type="PROSITE" id="PS50003">
    <property type="entry name" value="PH_DOMAIN"/>
    <property type="match status" value="1"/>
</dbReference>
<keyword evidence="4 7" id="KW-0505">Motor protein</keyword>
<dbReference type="Pfam" id="PF12796">
    <property type="entry name" value="Ank_2"/>
    <property type="match status" value="1"/>
</dbReference>
<dbReference type="PROSITE" id="PS50297">
    <property type="entry name" value="ANK_REP_REGION"/>
    <property type="match status" value="1"/>
</dbReference>
<dbReference type="Gene3D" id="2.30.29.30">
    <property type="entry name" value="Pleckstrin-homology domain (PH domain)/Phosphotyrosine-binding domain (PTB)"/>
    <property type="match status" value="1"/>
</dbReference>
<name>A0ABQ6N2L1_9STRA</name>